<evidence type="ECO:0000256" key="1">
    <source>
        <dbReference type="ARBA" id="ARBA00022441"/>
    </source>
</evidence>
<feature type="domain" description="BTB" evidence="3">
    <location>
        <begin position="58"/>
        <end position="125"/>
    </location>
</feature>
<evidence type="ECO:0000313" key="4">
    <source>
        <dbReference type="EMBL" id="KAK3609459.1"/>
    </source>
</evidence>
<dbReference type="AlphaFoldDB" id="A0AAE0TFL9"/>
<dbReference type="EMBL" id="JAEAOA010001239">
    <property type="protein sequence ID" value="KAK3609459.1"/>
    <property type="molecule type" value="Genomic_DNA"/>
</dbReference>
<dbReference type="PANTHER" id="PTHR45632:SF3">
    <property type="entry name" value="KELCH-LIKE PROTEIN 32"/>
    <property type="match status" value="1"/>
</dbReference>
<evidence type="ECO:0000256" key="2">
    <source>
        <dbReference type="ARBA" id="ARBA00022737"/>
    </source>
</evidence>
<dbReference type="SMART" id="SM00225">
    <property type="entry name" value="BTB"/>
    <property type="match status" value="1"/>
</dbReference>
<name>A0AAE0TFL9_9BIVA</name>
<dbReference type="InterPro" id="IPR011333">
    <property type="entry name" value="SKP1/BTB/POZ_sf"/>
</dbReference>
<reference evidence="4" key="1">
    <citation type="journal article" date="2021" name="Genome Biol. Evol.">
        <title>A High-Quality Reference Genome for a Parasitic Bivalve with Doubly Uniparental Inheritance (Bivalvia: Unionida).</title>
        <authorList>
            <person name="Smith C.H."/>
        </authorList>
    </citation>
    <scope>NUCLEOTIDE SEQUENCE</scope>
    <source>
        <strain evidence="4">CHS0354</strain>
    </source>
</reference>
<dbReference type="InterPro" id="IPR015915">
    <property type="entry name" value="Kelch-typ_b-propeller"/>
</dbReference>
<organism evidence="4 5">
    <name type="scientific">Potamilus streckersoni</name>
    <dbReference type="NCBI Taxonomy" id="2493646"/>
    <lineage>
        <taxon>Eukaryota</taxon>
        <taxon>Metazoa</taxon>
        <taxon>Spiralia</taxon>
        <taxon>Lophotrochozoa</taxon>
        <taxon>Mollusca</taxon>
        <taxon>Bivalvia</taxon>
        <taxon>Autobranchia</taxon>
        <taxon>Heteroconchia</taxon>
        <taxon>Palaeoheterodonta</taxon>
        <taxon>Unionida</taxon>
        <taxon>Unionoidea</taxon>
        <taxon>Unionidae</taxon>
        <taxon>Ambleminae</taxon>
        <taxon>Lampsilini</taxon>
        <taxon>Potamilus</taxon>
    </lineage>
</organism>
<gene>
    <name evidence="4" type="ORF">CHS0354_020395</name>
</gene>
<dbReference type="PIRSF" id="PIRSF037037">
    <property type="entry name" value="Kelch-like_protein_gigaxonin"/>
    <property type="match status" value="1"/>
</dbReference>
<dbReference type="Pfam" id="PF07707">
    <property type="entry name" value="BACK"/>
    <property type="match status" value="1"/>
</dbReference>
<dbReference type="PROSITE" id="PS50097">
    <property type="entry name" value="BTB"/>
    <property type="match status" value="1"/>
</dbReference>
<dbReference type="SMART" id="SM00875">
    <property type="entry name" value="BACK"/>
    <property type="match status" value="1"/>
</dbReference>
<sequence length="605" mass="69571">MWDQVNKVECSCSNSQDHTPTIFQIRPMELIAGSSWRSEVSLVVYGAVEEMFHSGRHTDTEIIVQSKSFRCHKVVLAAVSEYFDAMFSSGMRECFNGVVNLQGIECSTFESILDFIYSGRQSIDTNNAENLLKASSMFRIKLLHEKCEEFLLKHVSAENCIGAWRLARDYECQTLAKKAWAFIMEYFIEVSQTEDFNYMHAADIIAMINDNELNVANEEIVCDAVFRWYNFDPESRKDSVLTLFEYLRLPLLSSEYLLHEIEPMKVVSENPRCRSIVKEAISYQMLPARRPDFSSPRVAFRNFSNMEEVLVIVGGYNDKGDKMLDVMAYSFLQKSWFSLSPLPIKLGREFASCVYGNDIYVSGGSTKPDTLLQYRAENNEWIICEAMIQGRRRHAIVAVGESLFVLGGYDDKATEEAERTLTCVLEYGVNTRRWEAVGKLATPVRSMSASVSKEKIFVFGGILNDEKETQMVQCFDTRLRTCYIVADMPYPCKLCKSVVCDKRFFIICTDGNIFEMNDDLRCARIAKIKDFNRRRFGAIHYKGMIMIFGGEYVSTTYRDIFSFNVDTEEITRFTDDNFPFRVNFGGLKIVLHKRFLIKEFSVKSE</sequence>
<reference evidence="4" key="3">
    <citation type="submission" date="2023-05" db="EMBL/GenBank/DDBJ databases">
        <authorList>
            <person name="Smith C.H."/>
        </authorList>
    </citation>
    <scope>NUCLEOTIDE SEQUENCE</scope>
    <source>
        <strain evidence="4">CHS0354</strain>
        <tissue evidence="4">Mantle</tissue>
    </source>
</reference>
<dbReference type="Gene3D" id="3.30.710.10">
    <property type="entry name" value="Potassium Channel Kv1.1, Chain A"/>
    <property type="match status" value="1"/>
</dbReference>
<dbReference type="InterPro" id="IPR006652">
    <property type="entry name" value="Kelch_1"/>
</dbReference>
<proteinExistence type="predicted"/>
<comment type="caution">
    <text evidence="4">The sequence shown here is derived from an EMBL/GenBank/DDBJ whole genome shotgun (WGS) entry which is preliminary data.</text>
</comment>
<dbReference type="FunFam" id="1.25.40.420:FF:000001">
    <property type="entry name" value="Kelch-like family member 12"/>
    <property type="match status" value="1"/>
</dbReference>
<dbReference type="Pfam" id="PF00651">
    <property type="entry name" value="BTB"/>
    <property type="match status" value="1"/>
</dbReference>
<dbReference type="SMART" id="SM00612">
    <property type="entry name" value="Kelch"/>
    <property type="match status" value="4"/>
</dbReference>
<dbReference type="SUPFAM" id="SSF54695">
    <property type="entry name" value="POZ domain"/>
    <property type="match status" value="1"/>
</dbReference>
<reference evidence="4" key="2">
    <citation type="journal article" date="2021" name="Genome Biol. Evol.">
        <title>Developing a high-quality reference genome for a parasitic bivalve with doubly uniparental inheritance (Bivalvia: Unionida).</title>
        <authorList>
            <person name="Smith C.H."/>
        </authorList>
    </citation>
    <scope>NUCLEOTIDE SEQUENCE</scope>
    <source>
        <strain evidence="4">CHS0354</strain>
        <tissue evidence="4">Mantle</tissue>
    </source>
</reference>
<dbReference type="Pfam" id="PF24681">
    <property type="entry name" value="Kelch_KLHDC2_KLHL20_DRC7"/>
    <property type="match status" value="1"/>
</dbReference>
<dbReference type="InterPro" id="IPR017096">
    <property type="entry name" value="BTB-kelch_protein"/>
</dbReference>
<keyword evidence="1" id="KW-0880">Kelch repeat</keyword>
<dbReference type="InterPro" id="IPR000210">
    <property type="entry name" value="BTB/POZ_dom"/>
</dbReference>
<dbReference type="Proteomes" id="UP001195483">
    <property type="component" value="Unassembled WGS sequence"/>
</dbReference>
<protein>
    <recommendedName>
        <fullName evidence="3">BTB domain-containing protein</fullName>
    </recommendedName>
</protein>
<keyword evidence="2" id="KW-0677">Repeat</keyword>
<dbReference type="InterPro" id="IPR011705">
    <property type="entry name" value="BACK"/>
</dbReference>
<evidence type="ECO:0000259" key="3">
    <source>
        <dbReference type="PROSITE" id="PS50097"/>
    </source>
</evidence>
<accession>A0AAE0TFL9</accession>
<dbReference type="PANTHER" id="PTHR45632">
    <property type="entry name" value="LD33804P"/>
    <property type="match status" value="1"/>
</dbReference>
<keyword evidence="5" id="KW-1185">Reference proteome</keyword>
<dbReference type="Gene3D" id="2.120.10.80">
    <property type="entry name" value="Kelch-type beta propeller"/>
    <property type="match status" value="1"/>
</dbReference>
<dbReference type="Gene3D" id="1.25.40.420">
    <property type="match status" value="1"/>
</dbReference>
<dbReference type="SUPFAM" id="SSF117281">
    <property type="entry name" value="Kelch motif"/>
    <property type="match status" value="1"/>
</dbReference>
<evidence type="ECO:0000313" key="5">
    <source>
        <dbReference type="Proteomes" id="UP001195483"/>
    </source>
</evidence>